<feature type="domain" description="Arf-GAP" evidence="15">
    <location>
        <begin position="425"/>
        <end position="549"/>
    </location>
</feature>
<evidence type="ECO:0000256" key="12">
    <source>
        <dbReference type="SAM" id="MobiDB-lite"/>
    </source>
</evidence>
<keyword evidence="10" id="KW-0863">Zinc-finger</keyword>
<dbReference type="Pfam" id="PF01412">
    <property type="entry name" value="ArfGap"/>
    <property type="match status" value="1"/>
</dbReference>
<keyword evidence="4" id="KW-0479">Metal-binding</keyword>
<evidence type="ECO:0000256" key="11">
    <source>
        <dbReference type="SAM" id="Coils"/>
    </source>
</evidence>
<sequence length="984" mass="110274">MPALIGVNEFVDETRDDYNSPTTSTFVSRMGQCRHTIASLEETLESDRESLSKMRKAIKAIHNSGNAHTDNEMYLSRILERLGDNSIHGDHEPEIGAAFVKFAVVTKELSALMKTLMQNINNIVMFPLDGFLKGDLRGVRGELKRPFDKACKDYDAKYAKIEKEKKQQAKEAGLIRSEVTPAEVAEVMEKERRLFQLQMCEYLIKINEVKTKKSIELLQHLVEYYHAQTNYFHDGLKTIEHFGDYVANLSVKLQQVRQKQDEERKRLNELRQLLRNAPGLEKEVSGHTPERGTGYSLHQLQGDKGAGVSRSGHLLKKSEGKMRRVWQKRKCCVQPEGFLDIFHADETKTPTRVNLLTCQIKMVPDDKRAFDLVSYNRTYHFQAEDEADQRAWLSVLVNCKEGALHRAFDNEGGRQGSSSLLDLQQAIINYVQKLPSNDRCCDCNSSNDATWLCTNFGIVICIECSGVHRDLGVHISRVQSLTLDHVGTSQLLLARFMTNQNFNEVMEATLNLSHKPNPSSTMEERCEFIRAKYVDKKYASKTCVNEKDLLSELEHAVNNKNLSSLLQVFAEGVDFSAPLPSSDCGETALHLAIKREMGTSLPLVDFLIQNMPANALDKRTDNSMEGGSNTALHLCAFHDKPECMKLLLRSGADFSIKNGQDKTPLEIAQEKGHKTCEDLLISASMKQKTQFDNINTEWNLTHPPDEGSTDFSDDDTVIEDRNGCVTPERKLLSRPPSYTESPRSRSSTCDGSKYFGGSYRSLVPSSALINKRPSLPQPVLAASLNKQKPKAPLPPYGTLPSQLSNVRVSLADSSTCFRYNTHKRTPSNDSSTAIHLVGARLVIPPGEIPSLKSVSSSDKPIIPRPRMPPPPTPSSSNCSLTNGQPSDIDVSTFPSATSPRKSLENFESDLIVQDRPRMQQLPRCRALYDCSADNEDELSFQEGDIIIITNMSTEDENWMEGCLERNPSSRGMFPISFVHMLSEG</sequence>
<dbReference type="Gene3D" id="2.30.29.30">
    <property type="entry name" value="Pleckstrin-homology domain (PH domain)/Phosphotyrosine-binding domain (PTB)"/>
    <property type="match status" value="1"/>
</dbReference>
<evidence type="ECO:0000313" key="16">
    <source>
        <dbReference type="EMBL" id="KAK7573461.1"/>
    </source>
</evidence>
<dbReference type="PANTHER" id="PTHR45854">
    <property type="entry name" value="ASAP FAMILY MEMBER"/>
    <property type="match status" value="1"/>
</dbReference>
<dbReference type="SMART" id="SM00326">
    <property type="entry name" value="SH3"/>
    <property type="match status" value="1"/>
</dbReference>
<evidence type="ECO:0000313" key="17">
    <source>
        <dbReference type="Proteomes" id="UP001367676"/>
    </source>
</evidence>
<dbReference type="Pfam" id="PF12796">
    <property type="entry name" value="Ank_2"/>
    <property type="match status" value="1"/>
</dbReference>
<dbReference type="GO" id="GO:0008270">
    <property type="term" value="F:zinc ion binding"/>
    <property type="evidence" value="ECO:0007669"/>
    <property type="project" value="UniProtKB-KW"/>
</dbReference>
<dbReference type="PROSITE" id="PS50002">
    <property type="entry name" value="SH3"/>
    <property type="match status" value="1"/>
</dbReference>
<evidence type="ECO:0000256" key="9">
    <source>
        <dbReference type="PROSITE-ProRule" id="PRU00192"/>
    </source>
</evidence>
<dbReference type="InterPro" id="IPR001849">
    <property type="entry name" value="PH_domain"/>
</dbReference>
<evidence type="ECO:0000259" key="13">
    <source>
        <dbReference type="PROSITE" id="PS50002"/>
    </source>
</evidence>
<dbReference type="InterPro" id="IPR036028">
    <property type="entry name" value="SH3-like_dom_sf"/>
</dbReference>
<dbReference type="InterPro" id="IPR037278">
    <property type="entry name" value="ARFGAP/RecO"/>
</dbReference>
<dbReference type="PANTHER" id="PTHR45854:SF3">
    <property type="entry name" value="ARFGAP WITH SH3 DOMAIN, ANK REPEAT AND PH DOMAIN-CONTAINING PROTEIN"/>
    <property type="match status" value="1"/>
</dbReference>
<gene>
    <name evidence="16" type="ORF">V9T40_010652</name>
</gene>
<evidence type="ECO:0000259" key="15">
    <source>
        <dbReference type="PROSITE" id="PS50115"/>
    </source>
</evidence>
<dbReference type="Gene3D" id="1.25.40.950">
    <property type="match status" value="1"/>
</dbReference>
<feature type="compositionally biased region" description="Pro residues" evidence="12">
    <location>
        <begin position="862"/>
        <end position="873"/>
    </location>
</feature>
<feature type="region of interest" description="Disordered" evidence="12">
    <location>
        <begin position="699"/>
        <end position="750"/>
    </location>
</feature>
<dbReference type="SUPFAM" id="SSF57863">
    <property type="entry name" value="ArfGap/RecO-like zinc finger"/>
    <property type="match status" value="1"/>
</dbReference>
<evidence type="ECO:0000256" key="8">
    <source>
        <dbReference type="PROSITE-ProRule" id="PRU00023"/>
    </source>
</evidence>
<dbReference type="CDD" id="cd07604">
    <property type="entry name" value="BAR_ASAPs"/>
    <property type="match status" value="1"/>
</dbReference>
<dbReference type="Pfam" id="PF00169">
    <property type="entry name" value="PH"/>
    <property type="match status" value="1"/>
</dbReference>
<feature type="compositionally biased region" description="Basic and acidic residues" evidence="12">
    <location>
        <begin position="718"/>
        <end position="731"/>
    </location>
</feature>
<feature type="region of interest" description="Disordered" evidence="12">
    <location>
        <begin position="847"/>
        <end position="886"/>
    </location>
</feature>
<keyword evidence="3" id="KW-0963">Cytoplasm</keyword>
<dbReference type="SUPFAM" id="SSF50044">
    <property type="entry name" value="SH3-domain"/>
    <property type="match status" value="1"/>
</dbReference>
<feature type="compositionally biased region" description="Polar residues" evidence="12">
    <location>
        <begin position="736"/>
        <end position="750"/>
    </location>
</feature>
<evidence type="ECO:0000259" key="14">
    <source>
        <dbReference type="PROSITE" id="PS50003"/>
    </source>
</evidence>
<evidence type="ECO:0008006" key="18">
    <source>
        <dbReference type="Google" id="ProtNLM"/>
    </source>
</evidence>
<evidence type="ECO:0000256" key="7">
    <source>
        <dbReference type="ARBA" id="ARBA00023043"/>
    </source>
</evidence>
<reference evidence="16 17" key="1">
    <citation type="submission" date="2024-03" db="EMBL/GenBank/DDBJ databases">
        <title>Adaptation during the transition from Ophiocordyceps entomopathogen to insect associate is accompanied by gene loss and intensified selection.</title>
        <authorList>
            <person name="Ward C.M."/>
            <person name="Onetto C.A."/>
            <person name="Borneman A.R."/>
        </authorList>
    </citation>
    <scope>NUCLEOTIDE SEQUENCE [LARGE SCALE GENOMIC DNA]</scope>
    <source>
        <strain evidence="16">AWRI1</strain>
        <tissue evidence="16">Single Adult Female</tissue>
    </source>
</reference>
<dbReference type="Gene3D" id="1.25.40.20">
    <property type="entry name" value="Ankyrin repeat-containing domain"/>
    <property type="match status" value="1"/>
</dbReference>
<evidence type="ECO:0000256" key="4">
    <source>
        <dbReference type="ARBA" id="ARBA00022723"/>
    </source>
</evidence>
<dbReference type="InterPro" id="IPR036770">
    <property type="entry name" value="Ankyrin_rpt-contain_sf"/>
</dbReference>
<dbReference type="PROSITE" id="PS50088">
    <property type="entry name" value="ANK_REPEAT"/>
    <property type="match status" value="1"/>
</dbReference>
<dbReference type="PRINTS" id="PR00405">
    <property type="entry name" value="REVINTRACTNG"/>
</dbReference>
<dbReference type="FunFam" id="1.25.40.20:FF:000006">
    <property type="entry name" value="Arf-GAP with SH3 domain, ANK repeat and PH domain-containing protein 2"/>
    <property type="match status" value="1"/>
</dbReference>
<feature type="domain" description="SH3" evidence="13">
    <location>
        <begin position="919"/>
        <end position="983"/>
    </location>
</feature>
<feature type="compositionally biased region" description="Acidic residues" evidence="12">
    <location>
        <begin position="707"/>
        <end position="717"/>
    </location>
</feature>
<dbReference type="SUPFAM" id="SSF103657">
    <property type="entry name" value="BAR/IMD domain-like"/>
    <property type="match status" value="1"/>
</dbReference>
<protein>
    <recommendedName>
        <fullName evidence="18">ArfGAP with SH3 domain, ANK repeat and PH domain-containing protein</fullName>
    </recommendedName>
</protein>
<evidence type="ECO:0000256" key="1">
    <source>
        <dbReference type="ARBA" id="ARBA00004496"/>
    </source>
</evidence>
<dbReference type="InterPro" id="IPR037844">
    <property type="entry name" value="PH_ASAP"/>
</dbReference>
<dbReference type="Proteomes" id="UP001367676">
    <property type="component" value="Unassembled WGS sequence"/>
</dbReference>
<dbReference type="FunFam" id="2.30.29.30:FF:000322">
    <property type="entry name" value="Uncharacterized protein, isoform B"/>
    <property type="match status" value="1"/>
</dbReference>
<dbReference type="Gene3D" id="1.20.1270.60">
    <property type="entry name" value="Arfaptin homology (AH) domain/BAR domain"/>
    <property type="match status" value="1"/>
</dbReference>
<keyword evidence="5" id="KW-0677">Repeat</keyword>
<dbReference type="GO" id="GO:0005096">
    <property type="term" value="F:GTPase activator activity"/>
    <property type="evidence" value="ECO:0007669"/>
    <property type="project" value="InterPro"/>
</dbReference>
<dbReference type="InterPro" id="IPR002110">
    <property type="entry name" value="Ankyrin_rpt"/>
</dbReference>
<keyword evidence="11" id="KW-0175">Coiled coil</keyword>
<feature type="repeat" description="ANK" evidence="8">
    <location>
        <begin position="627"/>
        <end position="659"/>
    </location>
</feature>
<dbReference type="SUPFAM" id="SSF50729">
    <property type="entry name" value="PH domain-like"/>
    <property type="match status" value="1"/>
</dbReference>
<keyword evidence="6" id="KW-0862">Zinc</keyword>
<dbReference type="InterPro" id="IPR043593">
    <property type="entry name" value="ASAP"/>
</dbReference>
<evidence type="ECO:0000256" key="5">
    <source>
        <dbReference type="ARBA" id="ARBA00022737"/>
    </source>
</evidence>
<dbReference type="Pfam" id="PF16746">
    <property type="entry name" value="BAR_3"/>
    <property type="match status" value="1"/>
</dbReference>
<keyword evidence="7 8" id="KW-0040">ANK repeat</keyword>
<dbReference type="Pfam" id="PF00018">
    <property type="entry name" value="SH3_1"/>
    <property type="match status" value="1"/>
</dbReference>
<evidence type="ECO:0000256" key="10">
    <source>
        <dbReference type="PROSITE-ProRule" id="PRU00288"/>
    </source>
</evidence>
<dbReference type="EMBL" id="JBBCAQ010000037">
    <property type="protein sequence ID" value="KAK7573461.1"/>
    <property type="molecule type" value="Genomic_DNA"/>
</dbReference>
<dbReference type="InterPro" id="IPR038508">
    <property type="entry name" value="ArfGAP_dom_sf"/>
</dbReference>
<dbReference type="CDD" id="cd08834">
    <property type="entry name" value="ArfGap_ASAP"/>
    <property type="match status" value="1"/>
</dbReference>
<dbReference type="InterPro" id="IPR004148">
    <property type="entry name" value="BAR_dom"/>
</dbReference>
<dbReference type="SMART" id="SM00105">
    <property type="entry name" value="ArfGap"/>
    <property type="match status" value="1"/>
</dbReference>
<organism evidence="16 17">
    <name type="scientific">Parthenolecanium corni</name>
    <dbReference type="NCBI Taxonomy" id="536013"/>
    <lineage>
        <taxon>Eukaryota</taxon>
        <taxon>Metazoa</taxon>
        <taxon>Ecdysozoa</taxon>
        <taxon>Arthropoda</taxon>
        <taxon>Hexapoda</taxon>
        <taxon>Insecta</taxon>
        <taxon>Pterygota</taxon>
        <taxon>Neoptera</taxon>
        <taxon>Paraneoptera</taxon>
        <taxon>Hemiptera</taxon>
        <taxon>Sternorrhyncha</taxon>
        <taxon>Coccoidea</taxon>
        <taxon>Coccidae</taxon>
        <taxon>Parthenolecanium</taxon>
    </lineage>
</organism>
<keyword evidence="2 9" id="KW-0728">SH3 domain</keyword>
<dbReference type="InterPro" id="IPR027267">
    <property type="entry name" value="AH/BAR_dom_sf"/>
</dbReference>
<proteinExistence type="predicted"/>
<dbReference type="CDD" id="cd13251">
    <property type="entry name" value="PH_ASAP"/>
    <property type="match status" value="1"/>
</dbReference>
<evidence type="ECO:0000256" key="2">
    <source>
        <dbReference type="ARBA" id="ARBA00022443"/>
    </source>
</evidence>
<keyword evidence="17" id="KW-1185">Reference proteome</keyword>
<feature type="domain" description="PH" evidence="14">
    <location>
        <begin position="307"/>
        <end position="401"/>
    </location>
</feature>
<dbReference type="PROSITE" id="PS50297">
    <property type="entry name" value="ANK_REP_REGION"/>
    <property type="match status" value="1"/>
</dbReference>
<dbReference type="InterPro" id="IPR011993">
    <property type="entry name" value="PH-like_dom_sf"/>
</dbReference>
<name>A0AAN9XXD9_9HEMI</name>
<feature type="coiled-coil region" evidence="11">
    <location>
        <begin position="246"/>
        <end position="277"/>
    </location>
</feature>
<dbReference type="PROSITE" id="PS50115">
    <property type="entry name" value="ARFGAP"/>
    <property type="match status" value="1"/>
</dbReference>
<dbReference type="Gene3D" id="1.10.220.150">
    <property type="entry name" value="Arf GTPase activating protein"/>
    <property type="match status" value="1"/>
</dbReference>
<comment type="caution">
    <text evidence="16">The sequence shown here is derived from an EMBL/GenBank/DDBJ whole genome shotgun (WGS) entry which is preliminary data.</text>
</comment>
<dbReference type="InterPro" id="IPR001452">
    <property type="entry name" value="SH3_domain"/>
</dbReference>
<dbReference type="PROSITE" id="PS50003">
    <property type="entry name" value="PH_DOMAIN"/>
    <property type="match status" value="1"/>
</dbReference>
<accession>A0AAN9XXD9</accession>
<dbReference type="InterPro" id="IPR001164">
    <property type="entry name" value="ArfGAP_dom"/>
</dbReference>
<dbReference type="Gene3D" id="2.30.30.40">
    <property type="entry name" value="SH3 Domains"/>
    <property type="match status" value="1"/>
</dbReference>
<evidence type="ECO:0000256" key="3">
    <source>
        <dbReference type="ARBA" id="ARBA00022490"/>
    </source>
</evidence>
<dbReference type="PRINTS" id="PR00452">
    <property type="entry name" value="SH3DOMAIN"/>
</dbReference>
<comment type="subcellular location">
    <subcellularLocation>
        <location evidence="1">Cytoplasm</location>
    </subcellularLocation>
</comment>
<dbReference type="AlphaFoldDB" id="A0AAN9XXD9"/>
<dbReference type="SMART" id="SM00248">
    <property type="entry name" value="ANK"/>
    <property type="match status" value="2"/>
</dbReference>
<dbReference type="SMART" id="SM00233">
    <property type="entry name" value="PH"/>
    <property type="match status" value="1"/>
</dbReference>
<dbReference type="GO" id="GO:0005737">
    <property type="term" value="C:cytoplasm"/>
    <property type="evidence" value="ECO:0007669"/>
    <property type="project" value="UniProtKB-SubCell"/>
</dbReference>
<dbReference type="SUPFAM" id="SSF48403">
    <property type="entry name" value="Ankyrin repeat"/>
    <property type="match status" value="1"/>
</dbReference>
<evidence type="ECO:0000256" key="6">
    <source>
        <dbReference type="ARBA" id="ARBA00022833"/>
    </source>
</evidence>
<feature type="compositionally biased region" description="Polar residues" evidence="12">
    <location>
        <begin position="874"/>
        <end position="885"/>
    </location>
</feature>